<accession>A0A657PP05</accession>
<dbReference type="Pfam" id="PF13370">
    <property type="entry name" value="Fer4_13"/>
    <property type="match status" value="1"/>
</dbReference>
<gene>
    <name evidence="1" type="ORF">B0D84_00025</name>
</gene>
<name>A0A657PP05_9GAMM</name>
<feature type="non-terminal residue" evidence="1">
    <location>
        <position position="1"/>
    </location>
</feature>
<dbReference type="EMBL" id="MUIE01000004">
    <property type="protein sequence ID" value="OQX38171.1"/>
    <property type="molecule type" value="Genomic_DNA"/>
</dbReference>
<evidence type="ECO:0000313" key="2">
    <source>
        <dbReference type="Proteomes" id="UP000243361"/>
    </source>
</evidence>
<reference evidence="1" key="1">
    <citation type="submission" date="2017-02" db="EMBL/GenBank/DDBJ databases">
        <title>Novel co-symbiosis in the unique lucinid bivalve Phacoides pectinatus.</title>
        <authorList>
            <person name="Lim S.J."/>
            <person name="Davis B.G."/>
            <person name="Gill D.E."/>
            <person name="Engel A.S."/>
            <person name="Anderson L.C."/>
            <person name="Campbell B.J."/>
        </authorList>
    </citation>
    <scope>NUCLEOTIDE SEQUENCE [LARGE SCALE GENOMIC DNA]</scope>
    <source>
        <strain evidence="1">LUC13016_P6</strain>
    </source>
</reference>
<sequence>APLCTSCNDCLAINPVMFVYNDNNQAVIADIAAGTYAQLVEAAEICPSRCIHPGKPLNPGEPNLDDLMQRAAAFN</sequence>
<dbReference type="Gene3D" id="3.30.70.20">
    <property type="match status" value="1"/>
</dbReference>
<dbReference type="AlphaFoldDB" id="A0A657PP05"/>
<evidence type="ECO:0000313" key="1">
    <source>
        <dbReference type="EMBL" id="OQX38171.1"/>
    </source>
</evidence>
<dbReference type="Proteomes" id="UP000243361">
    <property type="component" value="Unassembled WGS sequence"/>
</dbReference>
<proteinExistence type="predicted"/>
<keyword evidence="2" id="KW-1185">Reference proteome</keyword>
<protein>
    <recommendedName>
        <fullName evidence="3">Ferredoxin</fullName>
    </recommendedName>
</protein>
<comment type="caution">
    <text evidence="1">The sequence shown here is derived from an EMBL/GenBank/DDBJ whole genome shotgun (WGS) entry which is preliminary data.</text>
</comment>
<organism evidence="1 2">
    <name type="scientific">Candidatus Sedimenticola endophacoides</name>
    <dbReference type="NCBI Taxonomy" id="2548426"/>
    <lineage>
        <taxon>Bacteria</taxon>
        <taxon>Pseudomonadati</taxon>
        <taxon>Pseudomonadota</taxon>
        <taxon>Gammaproteobacteria</taxon>
        <taxon>Chromatiales</taxon>
        <taxon>Sedimenticolaceae</taxon>
        <taxon>Sedimenticola</taxon>
    </lineage>
</organism>
<evidence type="ECO:0008006" key="3">
    <source>
        <dbReference type="Google" id="ProtNLM"/>
    </source>
</evidence>
<dbReference type="SUPFAM" id="SSF54862">
    <property type="entry name" value="4Fe-4S ferredoxins"/>
    <property type="match status" value="1"/>
</dbReference>